<protein>
    <submittedName>
        <fullName evidence="1">Uncharacterized protein</fullName>
    </submittedName>
</protein>
<keyword evidence="2" id="KW-1185">Reference proteome</keyword>
<dbReference type="OrthoDB" id="3780094at2"/>
<proteinExistence type="predicted"/>
<reference evidence="2" key="1">
    <citation type="submission" date="2018-09" db="EMBL/GenBank/DDBJ databases">
        <authorList>
            <person name="Zhu H."/>
        </authorList>
    </citation>
    <scope>NUCLEOTIDE SEQUENCE [LARGE SCALE GENOMIC DNA]</scope>
    <source>
        <strain evidence="2">K1W22B-1</strain>
    </source>
</reference>
<organism evidence="1 2">
    <name type="scientific">Nocardioides cavernaquae</name>
    <dbReference type="NCBI Taxonomy" id="2321396"/>
    <lineage>
        <taxon>Bacteria</taxon>
        <taxon>Bacillati</taxon>
        <taxon>Actinomycetota</taxon>
        <taxon>Actinomycetes</taxon>
        <taxon>Propionibacteriales</taxon>
        <taxon>Nocardioidaceae</taxon>
        <taxon>Nocardioides</taxon>
    </lineage>
</organism>
<evidence type="ECO:0000313" key="1">
    <source>
        <dbReference type="EMBL" id="RJS44933.1"/>
    </source>
</evidence>
<comment type="caution">
    <text evidence="1">The sequence shown here is derived from an EMBL/GenBank/DDBJ whole genome shotgun (WGS) entry which is preliminary data.</text>
</comment>
<dbReference type="AlphaFoldDB" id="A0A3A5H2B0"/>
<dbReference type="EMBL" id="QYRP01000002">
    <property type="protein sequence ID" value="RJS44933.1"/>
    <property type="molecule type" value="Genomic_DNA"/>
</dbReference>
<dbReference type="RefSeq" id="WP_120058825.1">
    <property type="nucleotide sequence ID" value="NZ_QYRP01000002.1"/>
</dbReference>
<gene>
    <name evidence="1" type="ORF">D4739_00860</name>
</gene>
<dbReference type="Proteomes" id="UP000276542">
    <property type="component" value="Unassembled WGS sequence"/>
</dbReference>
<evidence type="ECO:0000313" key="2">
    <source>
        <dbReference type="Proteomes" id="UP000276542"/>
    </source>
</evidence>
<accession>A0A3A5H2B0</accession>
<sequence length="589" mass="59836">MGRARDERGAVAVFTALLTTTVLTGFASFSIDIGYQRMAARDMQAVADLVAMDMARHLDGSSTATLLADPAWAAAVTASRDRQGETLGDALNLKSCGVAASGEPTLDGTGICAYPGILEDDGGFAGGAAATHVKVLTRTDVDYFLPIFAESGSAARSAVAKTQSSACFQLGSFAASVNPSASPVLEDILKPLVGASTIGLLGYDGLAAATIALIDLIKAPTLNVGTVNELLALENVTVSDVLLAEAHVLRANGKGAEAQVLETAAVQAVAGVEIEIGELIGLSTSDNAALSTQFNAMDLFLGSVFLANGTNFLAIPNLQAGVPSVGVTTAQLQIIERPQRACNDDEAKTAQIKLAATAKANLNASPLPLGPLLNLKLIDPATGNPNNDIAVDIDIDVAGAHGHLTDVDCSPVEKFRADIWTDLVQARVSATITVKGTVKATVLGIAGVNVPVQFKVALSADASKPASVSSAPASMDLPPNVYGDHVEVGSGTTILPNLTASMVSGTLATGPLTVLGLPVPTSTLDAIVNPILDLAVPAIGTFVGATVNPLIGVVNTNLSALTTALGINVAGADFYPLARPVCNNPALRG</sequence>
<name>A0A3A5H2B0_9ACTN</name>